<organism evidence="3 4">
    <name type="scientific">Nicotiana sylvestris</name>
    <name type="common">Wood tobacco</name>
    <name type="synonym">South American tobacco</name>
    <dbReference type="NCBI Taxonomy" id="4096"/>
    <lineage>
        <taxon>Eukaryota</taxon>
        <taxon>Viridiplantae</taxon>
        <taxon>Streptophyta</taxon>
        <taxon>Embryophyta</taxon>
        <taxon>Tracheophyta</taxon>
        <taxon>Spermatophyta</taxon>
        <taxon>Magnoliopsida</taxon>
        <taxon>eudicotyledons</taxon>
        <taxon>Gunneridae</taxon>
        <taxon>Pentapetalae</taxon>
        <taxon>asterids</taxon>
        <taxon>lamiids</taxon>
        <taxon>Solanales</taxon>
        <taxon>Solanaceae</taxon>
        <taxon>Nicotianoideae</taxon>
        <taxon>Nicotianeae</taxon>
        <taxon>Nicotiana</taxon>
    </lineage>
</organism>
<evidence type="ECO:0000256" key="1">
    <source>
        <dbReference type="SAM" id="MobiDB-lite"/>
    </source>
</evidence>
<dbReference type="PANTHER" id="PTHR48475">
    <property type="entry name" value="RIBONUCLEASE H"/>
    <property type="match status" value="1"/>
</dbReference>
<accession>A0A1U7X9N0</accession>
<feature type="region of interest" description="Disordered" evidence="1">
    <location>
        <begin position="253"/>
        <end position="273"/>
    </location>
</feature>
<dbReference type="InterPro" id="IPR041577">
    <property type="entry name" value="RT_RNaseH_2"/>
</dbReference>
<evidence type="ECO:0000313" key="3">
    <source>
        <dbReference type="Proteomes" id="UP000189701"/>
    </source>
</evidence>
<dbReference type="Gene3D" id="3.30.420.10">
    <property type="entry name" value="Ribonuclease H-like superfamily/Ribonuclease H"/>
    <property type="match status" value="1"/>
</dbReference>
<dbReference type="InterPro" id="IPR043128">
    <property type="entry name" value="Rev_trsase/Diguanyl_cyclase"/>
</dbReference>
<keyword evidence="3" id="KW-1185">Reference proteome</keyword>
<protein>
    <submittedName>
        <fullName evidence="4">Uncharacterized protein LOC104236569</fullName>
    </submittedName>
</protein>
<dbReference type="GO" id="GO:0003676">
    <property type="term" value="F:nucleic acid binding"/>
    <property type="evidence" value="ECO:0007669"/>
    <property type="project" value="InterPro"/>
</dbReference>
<reference evidence="4" key="2">
    <citation type="submission" date="2025-08" db="UniProtKB">
        <authorList>
            <consortium name="RefSeq"/>
        </authorList>
    </citation>
    <scope>IDENTIFICATION</scope>
    <source>
        <tissue evidence="4">Leaf</tissue>
    </source>
</reference>
<dbReference type="eggNOG" id="KOG0017">
    <property type="taxonomic scope" value="Eukaryota"/>
</dbReference>
<name>A0A1U7X9N0_NICSY</name>
<gene>
    <name evidence="4" type="primary">LOC104236569</name>
</gene>
<dbReference type="Pfam" id="PF17919">
    <property type="entry name" value="RT_RNaseH_2"/>
    <property type="match status" value="1"/>
</dbReference>
<evidence type="ECO:0000313" key="4">
    <source>
        <dbReference type="RefSeq" id="XP_009788817.1"/>
    </source>
</evidence>
<dbReference type="InterPro" id="IPR036397">
    <property type="entry name" value="RNaseH_sf"/>
</dbReference>
<dbReference type="Gene3D" id="3.30.70.270">
    <property type="match status" value="1"/>
</dbReference>
<dbReference type="InterPro" id="IPR043502">
    <property type="entry name" value="DNA/RNA_pol_sf"/>
</dbReference>
<dbReference type="RefSeq" id="XP_009788817.1">
    <property type="nucleotide sequence ID" value="XM_009790515.1"/>
</dbReference>
<feature type="domain" description="Reverse transcriptase/retrotransposon-derived protein RNase H-like" evidence="2">
    <location>
        <begin position="22"/>
        <end position="75"/>
    </location>
</feature>
<dbReference type="SUPFAM" id="SSF56672">
    <property type="entry name" value="DNA/RNA polymerases"/>
    <property type="match status" value="1"/>
</dbReference>
<dbReference type="PANTHER" id="PTHR48475:SF2">
    <property type="entry name" value="RIBONUCLEASE H"/>
    <property type="match status" value="1"/>
</dbReference>
<reference evidence="3" key="1">
    <citation type="journal article" date="2013" name="Genome Biol.">
        <title>Reference genomes and transcriptomes of Nicotiana sylvestris and Nicotiana tomentosiformis.</title>
        <authorList>
            <person name="Sierro N."/>
            <person name="Battey J.N."/>
            <person name="Ouadi S."/>
            <person name="Bovet L."/>
            <person name="Goepfert S."/>
            <person name="Bakaher N."/>
            <person name="Peitsch M.C."/>
            <person name="Ivanov N.V."/>
        </authorList>
    </citation>
    <scope>NUCLEOTIDE SEQUENCE [LARGE SCALE GENOMIC DNA]</scope>
</reference>
<proteinExistence type="predicted"/>
<sequence>MRSSDRSHHFFSLFKKKNSFEWTPECQHALEELKRYLSSPPLLHTPKEDETLYLYLAVSEVVVSGVLVREEQDPKESRALRAKAARFSLDENGTLYRRTFDGHLAVCLGPGDTDYVLQEIHEGTCGNHSGADSLVRKAESTNKTIIQNLKKRLENAKGKWREVLPEVLWAYRTTSKSTTGETPFSLVYGSEALIPVKVGEPSARFRHATEDSNGEAMTTALELLDEKREAALVRMAAKKQRIERYYNRRTNLRYLRSQGLSPNESHPQHSKPK</sequence>
<dbReference type="Proteomes" id="UP000189701">
    <property type="component" value="Unplaced"/>
</dbReference>
<dbReference type="InterPro" id="IPR012337">
    <property type="entry name" value="RNaseH-like_sf"/>
</dbReference>
<dbReference type="STRING" id="4096.A0A1U7X9N0"/>
<dbReference type="SUPFAM" id="SSF53098">
    <property type="entry name" value="Ribonuclease H-like"/>
    <property type="match status" value="1"/>
</dbReference>
<evidence type="ECO:0000259" key="2">
    <source>
        <dbReference type="Pfam" id="PF17919"/>
    </source>
</evidence>
<dbReference type="AlphaFoldDB" id="A0A1U7X9N0"/>